<dbReference type="SUPFAM" id="SSF53448">
    <property type="entry name" value="Nucleotide-diphospho-sugar transferases"/>
    <property type="match status" value="1"/>
</dbReference>
<dbReference type="UniPathway" id="UPA00056">
    <property type="reaction ID" value="UER00093"/>
</dbReference>
<dbReference type="InterPro" id="IPR018294">
    <property type="entry name" value="ISPD_synthase_CS"/>
</dbReference>
<keyword evidence="6" id="KW-0414">Isoprene biosynthesis</keyword>
<dbReference type="EMBL" id="UOGD01000460">
    <property type="protein sequence ID" value="VAX29671.1"/>
    <property type="molecule type" value="Genomic_DNA"/>
</dbReference>
<evidence type="ECO:0000256" key="1">
    <source>
        <dbReference type="ARBA" id="ARBA00004787"/>
    </source>
</evidence>
<dbReference type="PROSITE" id="PS01295">
    <property type="entry name" value="ISPD"/>
    <property type="match status" value="1"/>
</dbReference>
<dbReference type="FunFam" id="3.90.550.10:FF:000003">
    <property type="entry name" value="2-C-methyl-D-erythritol 4-phosphate cytidylyltransferase"/>
    <property type="match status" value="1"/>
</dbReference>
<dbReference type="HAMAP" id="MF_00108">
    <property type="entry name" value="IspD"/>
    <property type="match status" value="1"/>
</dbReference>
<dbReference type="InterPro" id="IPR001228">
    <property type="entry name" value="IspD"/>
</dbReference>
<dbReference type="Gene3D" id="3.90.550.10">
    <property type="entry name" value="Spore Coat Polysaccharide Biosynthesis Protein SpsA, Chain A"/>
    <property type="match status" value="1"/>
</dbReference>
<comment type="pathway">
    <text evidence="1">Isoprenoid biosynthesis; isopentenyl diphosphate biosynthesis via DXP pathway; isopentenyl diphosphate from 1-deoxy-D-xylulose 5-phosphate: step 2/6.</text>
</comment>
<protein>
    <recommendedName>
        <fullName evidence="3">2-C-methyl-D-erythritol 4-phosphate cytidylyltransferase</fullName>
        <ecNumber evidence="3">2.7.7.60</ecNumber>
    </recommendedName>
</protein>
<dbReference type="InterPro" id="IPR034683">
    <property type="entry name" value="IspD/TarI"/>
</dbReference>
<evidence type="ECO:0000256" key="6">
    <source>
        <dbReference type="ARBA" id="ARBA00023229"/>
    </source>
</evidence>
<dbReference type="GO" id="GO:0019288">
    <property type="term" value="P:isopentenyl diphosphate biosynthetic process, methylerythritol 4-phosphate pathway"/>
    <property type="evidence" value="ECO:0007669"/>
    <property type="project" value="UniProtKB-UniPathway"/>
</dbReference>
<dbReference type="PANTHER" id="PTHR32125:SF4">
    <property type="entry name" value="2-C-METHYL-D-ERYTHRITOL 4-PHOSPHATE CYTIDYLYLTRANSFERASE, CHLOROPLASTIC"/>
    <property type="match status" value="1"/>
</dbReference>
<sequence length="228" mass="25540">MKTYAIIPSGGVGKRIKSSLPKQYIQVDGKELIAYTLEVFQNCDGVDEIIIPARKDYFDLLNSIKIKYGISKITKIVEGGTERQHSVFNALQSTSAMENDLIIVHDAARPLLSNKILLNAIETAKEFDSAIVAIKAKDTLIKGNEVVVDYIDRNEVYYVQTPQIFKFEILSESMLLAQNHNFIGSDESILVHKTSNKKIKIVEGSSLNFKVTTNSDLDLFRLIVNIET</sequence>
<dbReference type="InterPro" id="IPR050088">
    <property type="entry name" value="IspD/TarI_cytidylyltransf_bact"/>
</dbReference>
<dbReference type="EC" id="2.7.7.60" evidence="3"/>
<comment type="similarity">
    <text evidence="2">Belongs to the IspD/TarI cytidylyltransferase family. IspD subfamily.</text>
</comment>
<gene>
    <name evidence="7" type="ORF">MNBD_IGNAVI01-3180</name>
</gene>
<proteinExistence type="inferred from homology"/>
<dbReference type="CDD" id="cd02516">
    <property type="entry name" value="CDP-ME_synthetase"/>
    <property type="match status" value="1"/>
</dbReference>
<accession>A0A3B1CT50</accession>
<evidence type="ECO:0000313" key="7">
    <source>
        <dbReference type="EMBL" id="VAX29671.1"/>
    </source>
</evidence>
<dbReference type="Pfam" id="PF01128">
    <property type="entry name" value="IspD"/>
    <property type="match status" value="1"/>
</dbReference>
<name>A0A3B1CT50_9ZZZZ</name>
<reference evidence="7" key="1">
    <citation type="submission" date="2018-06" db="EMBL/GenBank/DDBJ databases">
        <authorList>
            <person name="Zhirakovskaya E."/>
        </authorList>
    </citation>
    <scope>NUCLEOTIDE SEQUENCE</scope>
</reference>
<keyword evidence="4 7" id="KW-0808">Transferase</keyword>
<dbReference type="AlphaFoldDB" id="A0A3B1CT50"/>
<keyword evidence="5 7" id="KW-0548">Nucleotidyltransferase</keyword>
<dbReference type="GO" id="GO:0050518">
    <property type="term" value="F:2-C-methyl-D-erythritol 4-phosphate cytidylyltransferase activity"/>
    <property type="evidence" value="ECO:0007669"/>
    <property type="project" value="UniProtKB-EC"/>
</dbReference>
<evidence type="ECO:0000256" key="5">
    <source>
        <dbReference type="ARBA" id="ARBA00022695"/>
    </source>
</evidence>
<evidence type="ECO:0000256" key="2">
    <source>
        <dbReference type="ARBA" id="ARBA00009789"/>
    </source>
</evidence>
<evidence type="ECO:0000256" key="3">
    <source>
        <dbReference type="ARBA" id="ARBA00012526"/>
    </source>
</evidence>
<evidence type="ECO:0000256" key="4">
    <source>
        <dbReference type="ARBA" id="ARBA00022679"/>
    </source>
</evidence>
<organism evidence="7">
    <name type="scientific">hydrothermal vent metagenome</name>
    <dbReference type="NCBI Taxonomy" id="652676"/>
    <lineage>
        <taxon>unclassified sequences</taxon>
        <taxon>metagenomes</taxon>
        <taxon>ecological metagenomes</taxon>
    </lineage>
</organism>
<dbReference type="InterPro" id="IPR029044">
    <property type="entry name" value="Nucleotide-diphossugar_trans"/>
</dbReference>
<dbReference type="NCBIfam" id="TIGR00453">
    <property type="entry name" value="ispD"/>
    <property type="match status" value="1"/>
</dbReference>
<dbReference type="PANTHER" id="PTHR32125">
    <property type="entry name" value="2-C-METHYL-D-ERYTHRITOL 4-PHOSPHATE CYTIDYLYLTRANSFERASE, CHLOROPLASTIC"/>
    <property type="match status" value="1"/>
</dbReference>